<dbReference type="OrthoDB" id="3700944at2"/>
<proteinExistence type="predicted"/>
<feature type="chain" id="PRO_5039340426" evidence="2">
    <location>
        <begin position="21"/>
        <end position="209"/>
    </location>
</feature>
<evidence type="ECO:0000256" key="2">
    <source>
        <dbReference type="SAM" id="SignalP"/>
    </source>
</evidence>
<feature type="compositionally biased region" description="Polar residues" evidence="1">
    <location>
        <begin position="36"/>
        <end position="49"/>
    </location>
</feature>
<protein>
    <submittedName>
        <fullName evidence="3">Uncharacterized protein DUF3558</fullName>
    </submittedName>
</protein>
<dbReference type="AlphaFoldDB" id="A0A2S6GRT7"/>
<feature type="region of interest" description="Disordered" evidence="1">
    <location>
        <begin position="30"/>
        <end position="59"/>
    </location>
</feature>
<dbReference type="RefSeq" id="WP_146108022.1">
    <property type="nucleotide sequence ID" value="NZ_CP154825.1"/>
</dbReference>
<sequence length="209" mass="21878">MPNKLGAAVASAVVLAMACAACTSTSGGVAVPVENTPPTGSPESTSKASRPSGVELPPRPKEIKIDAVDPCKLLTAAQMAQLEINKAEPRTSDVSVYKGAKECAYLVSDAGGYRYLARLITNEGIEPWLSGKRNVDAEQATVAGYAAARFYLKGAKQTTAVDCSVAVDVASGQHIWFSMVVNTRGGFTLDQMCQMNEHVADLAITALAK</sequence>
<dbReference type="EMBL" id="PTIX01000006">
    <property type="protein sequence ID" value="PPK67887.1"/>
    <property type="molecule type" value="Genomic_DNA"/>
</dbReference>
<evidence type="ECO:0000256" key="1">
    <source>
        <dbReference type="SAM" id="MobiDB-lite"/>
    </source>
</evidence>
<accession>A0A2S6GRT7</accession>
<dbReference type="PROSITE" id="PS51257">
    <property type="entry name" value="PROKAR_LIPOPROTEIN"/>
    <property type="match status" value="1"/>
</dbReference>
<evidence type="ECO:0000313" key="3">
    <source>
        <dbReference type="EMBL" id="PPK67887.1"/>
    </source>
</evidence>
<reference evidence="3 4" key="1">
    <citation type="submission" date="2018-02" db="EMBL/GenBank/DDBJ databases">
        <title>Genomic Encyclopedia of Archaeal and Bacterial Type Strains, Phase II (KMG-II): from individual species to whole genera.</title>
        <authorList>
            <person name="Goeker M."/>
        </authorList>
    </citation>
    <scope>NUCLEOTIDE SEQUENCE [LARGE SCALE GENOMIC DNA]</scope>
    <source>
        <strain evidence="3 4">YU 961-1</strain>
    </source>
</reference>
<organism evidence="3 4">
    <name type="scientific">Actinokineospora auranticolor</name>
    <dbReference type="NCBI Taxonomy" id="155976"/>
    <lineage>
        <taxon>Bacteria</taxon>
        <taxon>Bacillati</taxon>
        <taxon>Actinomycetota</taxon>
        <taxon>Actinomycetes</taxon>
        <taxon>Pseudonocardiales</taxon>
        <taxon>Pseudonocardiaceae</taxon>
        <taxon>Actinokineospora</taxon>
    </lineage>
</organism>
<dbReference type="Proteomes" id="UP000239203">
    <property type="component" value="Unassembled WGS sequence"/>
</dbReference>
<gene>
    <name evidence="3" type="ORF">CLV40_106118</name>
</gene>
<dbReference type="Pfam" id="PF12079">
    <property type="entry name" value="DUF3558"/>
    <property type="match status" value="1"/>
</dbReference>
<dbReference type="InterPro" id="IPR024520">
    <property type="entry name" value="DUF3558"/>
</dbReference>
<comment type="caution">
    <text evidence="3">The sequence shown here is derived from an EMBL/GenBank/DDBJ whole genome shotgun (WGS) entry which is preliminary data.</text>
</comment>
<feature type="signal peptide" evidence="2">
    <location>
        <begin position="1"/>
        <end position="20"/>
    </location>
</feature>
<keyword evidence="4" id="KW-1185">Reference proteome</keyword>
<keyword evidence="2" id="KW-0732">Signal</keyword>
<evidence type="ECO:0000313" key="4">
    <source>
        <dbReference type="Proteomes" id="UP000239203"/>
    </source>
</evidence>
<name>A0A2S6GRT7_9PSEU</name>